<dbReference type="PANTHER" id="PTHR32347">
    <property type="entry name" value="EFFLUX SYSTEM COMPONENT YKNX-RELATED"/>
    <property type="match status" value="1"/>
</dbReference>
<keyword evidence="3" id="KW-0812">Transmembrane</keyword>
<dbReference type="PANTHER" id="PTHR32347:SF27">
    <property type="entry name" value="RND EFFLUX PUMP MEMBRANE FUSION PROTEIN BARREL-SANDWICH DOMAIN-CONTAINING PROTEIN"/>
    <property type="match status" value="1"/>
</dbReference>
<evidence type="ECO:0000313" key="4">
    <source>
        <dbReference type="EMBL" id="RUS92764.1"/>
    </source>
</evidence>
<dbReference type="SUPFAM" id="SSF111369">
    <property type="entry name" value="HlyD-like secretion proteins"/>
    <property type="match status" value="2"/>
</dbReference>
<dbReference type="RefSeq" id="WP_127056673.1">
    <property type="nucleotide sequence ID" value="NZ_RSCM01000024.1"/>
</dbReference>
<feature type="transmembrane region" description="Helical" evidence="3">
    <location>
        <begin position="14"/>
        <end position="37"/>
    </location>
</feature>
<evidence type="ECO:0000313" key="5">
    <source>
        <dbReference type="Proteomes" id="UP000276103"/>
    </source>
</evidence>
<evidence type="ECO:0000256" key="2">
    <source>
        <dbReference type="ARBA" id="ARBA00023054"/>
    </source>
</evidence>
<keyword evidence="5" id="KW-1185">Reference proteome</keyword>
<dbReference type="Gene3D" id="2.40.50.100">
    <property type="match status" value="1"/>
</dbReference>
<keyword evidence="3" id="KW-1133">Transmembrane helix</keyword>
<gene>
    <name evidence="4" type="ORF">DSM107003_48870</name>
</gene>
<comment type="subcellular location">
    <subcellularLocation>
        <location evidence="1">Cell envelope</location>
    </subcellularLocation>
</comment>
<comment type="caution">
    <text evidence="4">The sequence shown here is derived from an EMBL/GenBank/DDBJ whole genome shotgun (WGS) entry which is preliminary data.</text>
</comment>
<reference evidence="4 5" key="1">
    <citation type="journal article" date="2019" name="Genome Biol. Evol.">
        <title>Day and night: Metabolic profiles and evolutionary relationships of six axenic non-marine cyanobacteria.</title>
        <authorList>
            <person name="Will S.E."/>
            <person name="Henke P."/>
            <person name="Boedeker C."/>
            <person name="Huang S."/>
            <person name="Brinkmann H."/>
            <person name="Rohde M."/>
            <person name="Jarek M."/>
            <person name="Friedl T."/>
            <person name="Seufert S."/>
            <person name="Schumacher M."/>
            <person name="Overmann J."/>
            <person name="Neumann-Schaal M."/>
            <person name="Petersen J."/>
        </authorList>
    </citation>
    <scope>NUCLEOTIDE SEQUENCE [LARGE SCALE GENOMIC DNA]</scope>
    <source>
        <strain evidence="4 5">SAG 1403-4b</strain>
    </source>
</reference>
<dbReference type="OrthoDB" id="556614at2"/>
<dbReference type="Gene3D" id="2.40.30.170">
    <property type="match status" value="1"/>
</dbReference>
<dbReference type="InterPro" id="IPR014315">
    <property type="entry name" value="ABC_heterocyst_DevB"/>
</dbReference>
<dbReference type="InterPro" id="IPR050465">
    <property type="entry name" value="UPF0194_transport"/>
</dbReference>
<keyword evidence="3" id="KW-0472">Membrane</keyword>
<dbReference type="EMBL" id="RSCM01000024">
    <property type="protein sequence ID" value="RUS92764.1"/>
    <property type="molecule type" value="Genomic_DNA"/>
</dbReference>
<dbReference type="AlphaFoldDB" id="A0A433UG33"/>
<name>A0A433UG33_ANAVA</name>
<sequence>MQNLDPNQARISKFSTPLIATVVVLALTSVAGSLYFLSSDNPPKKAMLAADNRPIIKAITALGRIEPQGEVIQLSVSQMAGSNRVAQLFVKEGDRIQQGQMIAILDSSDRRLAALNQAKQQVKVAESRLAQVKAGAKQGEIAAQKATITELEALLRQESAARVATVKRLEAEVKNAELEYQRYQSLQSEGAVSTSIRDTKKLTLETAQASLREAIANQYQTSETLREKLKQATATLNRIAEIRPTDLQAAIAEIESAEASVKEAEADLNLTYVRSPKDGQILKIHSWTGEVVTDKGIVEIGETNQMYVVAEVYENDINKVKLGQEATINQLNLPGELKGKVDYIGLLIAKKDVLNTDPAADIDARVVEVKIRLNPESSKRVTGLTNSKVKVAINLQPANFR</sequence>
<evidence type="ECO:0000256" key="1">
    <source>
        <dbReference type="ARBA" id="ARBA00004196"/>
    </source>
</evidence>
<organism evidence="4 5">
    <name type="scientific">Trichormus variabilis SAG 1403-4b</name>
    <dbReference type="NCBI Taxonomy" id="447716"/>
    <lineage>
        <taxon>Bacteria</taxon>
        <taxon>Bacillati</taxon>
        <taxon>Cyanobacteriota</taxon>
        <taxon>Cyanophyceae</taxon>
        <taxon>Nostocales</taxon>
        <taxon>Nostocaceae</taxon>
        <taxon>Trichormus</taxon>
    </lineage>
</organism>
<dbReference type="Proteomes" id="UP000276103">
    <property type="component" value="Unassembled WGS sequence"/>
</dbReference>
<dbReference type="GO" id="GO:0030313">
    <property type="term" value="C:cell envelope"/>
    <property type="evidence" value="ECO:0007669"/>
    <property type="project" value="UniProtKB-SubCell"/>
</dbReference>
<dbReference type="NCBIfam" id="TIGR02971">
    <property type="entry name" value="heterocyst_DevB"/>
    <property type="match status" value="1"/>
</dbReference>
<evidence type="ECO:0000256" key="3">
    <source>
        <dbReference type="SAM" id="Phobius"/>
    </source>
</evidence>
<accession>A0A433UG33</accession>
<keyword evidence="2" id="KW-0175">Coiled coil</keyword>
<proteinExistence type="predicted"/>
<dbReference type="PRINTS" id="PR01490">
    <property type="entry name" value="RTXTOXIND"/>
</dbReference>
<protein>
    <submittedName>
        <fullName evidence="4">Hemolysin D</fullName>
    </submittedName>
</protein>